<dbReference type="OrthoDB" id="9779889at2"/>
<dbReference type="Proteomes" id="UP000306973">
    <property type="component" value="Unassembled WGS sequence"/>
</dbReference>
<keyword evidence="3" id="KW-0143">Chaperone</keyword>
<evidence type="ECO:0000256" key="2">
    <source>
        <dbReference type="ARBA" id="ARBA00023125"/>
    </source>
</evidence>
<dbReference type="GO" id="GO:0005737">
    <property type="term" value="C:cytoplasm"/>
    <property type="evidence" value="ECO:0007669"/>
    <property type="project" value="TreeGrafter"/>
</dbReference>
<evidence type="ECO:0000313" key="6">
    <source>
        <dbReference type="Proteomes" id="UP000306973"/>
    </source>
</evidence>
<dbReference type="FunFam" id="2.60.260.20:FF:000008">
    <property type="entry name" value="Curved DNA-binding protein"/>
    <property type="match status" value="1"/>
</dbReference>
<proteinExistence type="predicted"/>
<keyword evidence="1" id="KW-0963">Cytoplasm</keyword>
<dbReference type="SUPFAM" id="SSF49493">
    <property type="entry name" value="HSP40/DnaJ peptide-binding domain"/>
    <property type="match status" value="2"/>
</dbReference>
<name>A0A5R8MMS6_9GAMM</name>
<dbReference type="GO" id="GO:0042026">
    <property type="term" value="P:protein refolding"/>
    <property type="evidence" value="ECO:0007669"/>
    <property type="project" value="TreeGrafter"/>
</dbReference>
<dbReference type="SMART" id="SM00271">
    <property type="entry name" value="DnaJ"/>
    <property type="match status" value="1"/>
</dbReference>
<dbReference type="GO" id="GO:0003677">
    <property type="term" value="F:DNA binding"/>
    <property type="evidence" value="ECO:0007669"/>
    <property type="project" value="UniProtKB-KW"/>
</dbReference>
<comment type="caution">
    <text evidence="5">The sequence shown here is derived from an EMBL/GenBank/DDBJ whole genome shotgun (WGS) entry which is preliminary data.</text>
</comment>
<dbReference type="SUPFAM" id="SSF46565">
    <property type="entry name" value="Chaperone J-domain"/>
    <property type="match status" value="1"/>
</dbReference>
<dbReference type="AlphaFoldDB" id="A0A5R8MMS6"/>
<dbReference type="PANTHER" id="PTHR43096">
    <property type="entry name" value="DNAJ HOMOLOG 1, MITOCHONDRIAL-RELATED"/>
    <property type="match status" value="1"/>
</dbReference>
<gene>
    <name evidence="5" type="ORF">FEI13_04445</name>
</gene>
<reference evidence="5 6" key="1">
    <citation type="journal article" date="2007" name="Int. J. Syst. Evol. Microbiol.">
        <title>Halomonas saccharevitans sp. nov., Halomonas arcis sp. nov. and Halomonas subterranea sp. nov., halophilic bacteria isolated from hypersaline environments of China.</title>
        <authorList>
            <person name="Xu X.W."/>
            <person name="Wu Y.H."/>
            <person name="Zhou Z."/>
            <person name="Wang C.S."/>
            <person name="Zhou Y.G."/>
            <person name="Zhang H.B."/>
            <person name="Wang Y."/>
            <person name="Wu M."/>
        </authorList>
    </citation>
    <scope>NUCLEOTIDE SEQUENCE [LARGE SCALE GENOMIC DNA]</scope>
    <source>
        <strain evidence="5 6">TBZ3</strain>
    </source>
</reference>
<evidence type="ECO:0000313" key="5">
    <source>
        <dbReference type="EMBL" id="TLF52554.1"/>
    </source>
</evidence>
<dbReference type="InterPro" id="IPR036869">
    <property type="entry name" value="J_dom_sf"/>
</dbReference>
<dbReference type="Gene3D" id="1.10.287.110">
    <property type="entry name" value="DnaJ domain"/>
    <property type="match status" value="1"/>
</dbReference>
<dbReference type="PROSITE" id="PS50076">
    <property type="entry name" value="DNAJ_2"/>
    <property type="match status" value="1"/>
</dbReference>
<dbReference type="InterPro" id="IPR002939">
    <property type="entry name" value="DnaJ_C"/>
</dbReference>
<dbReference type="InterPro" id="IPR008971">
    <property type="entry name" value="HSP40/DnaJ_pept-bd"/>
</dbReference>
<dbReference type="RefSeq" id="WP_138179820.1">
    <property type="nucleotide sequence ID" value="NZ_VBUI01000005.1"/>
</dbReference>
<feature type="domain" description="J" evidence="4">
    <location>
        <begin position="5"/>
        <end position="69"/>
    </location>
</feature>
<dbReference type="Gene3D" id="2.60.260.20">
    <property type="entry name" value="Urease metallochaperone UreE, N-terminal domain"/>
    <property type="match status" value="2"/>
</dbReference>
<dbReference type="Pfam" id="PF00226">
    <property type="entry name" value="DnaJ"/>
    <property type="match status" value="1"/>
</dbReference>
<dbReference type="InterPro" id="IPR001623">
    <property type="entry name" value="DnaJ_domain"/>
</dbReference>
<evidence type="ECO:0000256" key="3">
    <source>
        <dbReference type="ARBA" id="ARBA00023186"/>
    </source>
</evidence>
<accession>A0A5R8MMS6</accession>
<dbReference type="Pfam" id="PF01556">
    <property type="entry name" value="DnaJ_C"/>
    <property type="match status" value="1"/>
</dbReference>
<keyword evidence="2" id="KW-0238">DNA-binding</keyword>
<keyword evidence="6" id="KW-1185">Reference proteome</keyword>
<dbReference type="PRINTS" id="PR00625">
    <property type="entry name" value="JDOMAIN"/>
</dbReference>
<evidence type="ECO:0000256" key="1">
    <source>
        <dbReference type="ARBA" id="ARBA00022490"/>
    </source>
</evidence>
<organism evidence="5 6">
    <name type="scientific">Halomonas urmiana</name>
    <dbReference type="NCBI Taxonomy" id="490901"/>
    <lineage>
        <taxon>Bacteria</taxon>
        <taxon>Pseudomonadati</taxon>
        <taxon>Pseudomonadota</taxon>
        <taxon>Gammaproteobacteria</taxon>
        <taxon>Oceanospirillales</taxon>
        <taxon>Halomonadaceae</taxon>
        <taxon>Halomonas</taxon>
    </lineage>
</organism>
<evidence type="ECO:0000259" key="4">
    <source>
        <dbReference type="PROSITE" id="PS50076"/>
    </source>
</evidence>
<sequence>MEFKDYYQVLGVEKTATTEEIKKAYRKLARQYHPDVSKESEAEQRMQEINEAKAVLTDPEKRLAYDQLGERYRSGQDFQPPPDWDAGFEFSGGGFEEADLGEFSDFFANLFGRGGRAGRGSRGYQMRGEDRHAKIVIDLEDAYHGATRAITLQVPRVDAQGRVLSREHTLNVRIPKGVKAGQHIRLAGQGGLGMGGGPAGDLFLEIHFTPDPRYRVEGRDVHQRVPVTPWEAALGASIETPTPLGVVKVKVPAGSQSGRQLRLKGRGIPGPEPGDLYVELEVVLPPADTDRARELYETMARELAFDPRRRRGG</sequence>
<dbReference type="CDD" id="cd10747">
    <property type="entry name" value="DnaJ_C"/>
    <property type="match status" value="1"/>
</dbReference>
<protein>
    <submittedName>
        <fullName evidence="5">J domain-containing protein</fullName>
    </submittedName>
</protein>
<dbReference type="FunFam" id="2.60.260.20:FF:000013">
    <property type="entry name" value="DnaJ subfamily B member 11"/>
    <property type="match status" value="1"/>
</dbReference>
<dbReference type="PANTHER" id="PTHR43096:SF52">
    <property type="entry name" value="DNAJ HOMOLOG 1, MITOCHONDRIAL-RELATED"/>
    <property type="match status" value="1"/>
</dbReference>
<dbReference type="GO" id="GO:0051082">
    <property type="term" value="F:unfolded protein binding"/>
    <property type="evidence" value="ECO:0007669"/>
    <property type="project" value="InterPro"/>
</dbReference>
<dbReference type="EMBL" id="VBUI01000005">
    <property type="protein sequence ID" value="TLF52554.1"/>
    <property type="molecule type" value="Genomic_DNA"/>
</dbReference>
<dbReference type="CDD" id="cd06257">
    <property type="entry name" value="DnaJ"/>
    <property type="match status" value="1"/>
</dbReference>